<sequence>MAAIPPLSSVLRSSEEPDSPLAHALSVLFEPSPALLHILTPRLRSDLVLESANPPSSYSGLIDRTLTLISAWGDDAKAGFISGHPRIGEVKNLSKLSEREQAAVATPPEVLRRLEHLNACYERKYPGLRYITFVNGRTRAQIVPEIEGKLGIEHSLDGDQPPLESIAPLVEGSHEWKEELERAIADIGLIAKSRLKNLGVD</sequence>
<dbReference type="InParanoid" id="A0A067MBD3"/>
<evidence type="ECO:0000313" key="4">
    <source>
        <dbReference type="Proteomes" id="UP000027195"/>
    </source>
</evidence>
<evidence type="ECO:0000313" key="3">
    <source>
        <dbReference type="EMBL" id="KDQ13083.1"/>
    </source>
</evidence>
<dbReference type="PANTHER" id="PTHR37987:SF1">
    <property type="entry name" value="OXO-4-HYDROXY-4-CARBOXY-5-UREIDOIMIDAZOLINE DECARBOXYLASE DOMAIN-CONTAINING PROTEIN"/>
    <property type="match status" value="1"/>
</dbReference>
<dbReference type="AlphaFoldDB" id="A0A067MBD3"/>
<reference evidence="4" key="1">
    <citation type="journal article" date="2014" name="Proc. Natl. Acad. Sci. U.S.A.">
        <title>Extensive sampling of basidiomycete genomes demonstrates inadequacy of the white-rot/brown-rot paradigm for wood decay fungi.</title>
        <authorList>
            <person name="Riley R."/>
            <person name="Salamov A.A."/>
            <person name="Brown D.W."/>
            <person name="Nagy L.G."/>
            <person name="Floudas D."/>
            <person name="Held B.W."/>
            <person name="Levasseur A."/>
            <person name="Lombard V."/>
            <person name="Morin E."/>
            <person name="Otillar R."/>
            <person name="Lindquist E.A."/>
            <person name="Sun H."/>
            <person name="LaButti K.M."/>
            <person name="Schmutz J."/>
            <person name="Jabbour D."/>
            <person name="Luo H."/>
            <person name="Baker S.E."/>
            <person name="Pisabarro A.G."/>
            <person name="Walton J.D."/>
            <person name="Blanchette R.A."/>
            <person name="Henrissat B."/>
            <person name="Martin F."/>
            <person name="Cullen D."/>
            <person name="Hibbett D.S."/>
            <person name="Grigoriev I.V."/>
        </authorList>
    </citation>
    <scope>NUCLEOTIDE SEQUENCE [LARGE SCALE GENOMIC DNA]</scope>
    <source>
        <strain evidence="4">FD-172 SS1</strain>
    </source>
</reference>
<name>A0A067MBD3_BOTB1</name>
<keyword evidence="4" id="KW-1185">Reference proteome</keyword>
<keyword evidence="1" id="KW-0659">Purine metabolism</keyword>
<dbReference type="Proteomes" id="UP000027195">
    <property type="component" value="Unassembled WGS sequence"/>
</dbReference>
<protein>
    <recommendedName>
        <fullName evidence="2">Oxo-4-hydroxy-4-carboxy-5-ureidoimidazoline decarboxylase domain-containing protein</fullName>
    </recommendedName>
</protein>
<dbReference type="EMBL" id="KL198046">
    <property type="protein sequence ID" value="KDQ13083.1"/>
    <property type="molecule type" value="Genomic_DNA"/>
</dbReference>
<dbReference type="Pfam" id="PF09349">
    <property type="entry name" value="OHCU_decarbox"/>
    <property type="match status" value="1"/>
</dbReference>
<evidence type="ECO:0000256" key="1">
    <source>
        <dbReference type="ARBA" id="ARBA00022631"/>
    </source>
</evidence>
<dbReference type="InterPro" id="IPR036778">
    <property type="entry name" value="OHCU_decarboxylase_sf"/>
</dbReference>
<organism evidence="3 4">
    <name type="scientific">Botryobasidium botryosum (strain FD-172 SS1)</name>
    <dbReference type="NCBI Taxonomy" id="930990"/>
    <lineage>
        <taxon>Eukaryota</taxon>
        <taxon>Fungi</taxon>
        <taxon>Dikarya</taxon>
        <taxon>Basidiomycota</taxon>
        <taxon>Agaricomycotina</taxon>
        <taxon>Agaricomycetes</taxon>
        <taxon>Cantharellales</taxon>
        <taxon>Botryobasidiaceae</taxon>
        <taxon>Botryobasidium</taxon>
    </lineage>
</organism>
<dbReference type="GO" id="GO:0006144">
    <property type="term" value="P:purine nucleobase metabolic process"/>
    <property type="evidence" value="ECO:0007669"/>
    <property type="project" value="UniProtKB-KW"/>
</dbReference>
<dbReference type="Gene3D" id="1.10.3330.10">
    <property type="entry name" value="Oxo-4-hydroxy-4-carboxy-5-ureidoimidazoline decarboxylase"/>
    <property type="match status" value="1"/>
</dbReference>
<dbReference type="HOGENOM" id="CLU_092522_0_0_1"/>
<evidence type="ECO:0000259" key="2">
    <source>
        <dbReference type="Pfam" id="PF09349"/>
    </source>
</evidence>
<proteinExistence type="predicted"/>
<dbReference type="InterPro" id="IPR018020">
    <property type="entry name" value="OHCU_decarboxylase"/>
</dbReference>
<dbReference type="SUPFAM" id="SSF158694">
    <property type="entry name" value="UraD-Like"/>
    <property type="match status" value="1"/>
</dbReference>
<gene>
    <name evidence="3" type="ORF">BOTBODRAFT_188839</name>
</gene>
<accession>A0A067MBD3</accession>
<dbReference type="OrthoDB" id="5398391at2759"/>
<dbReference type="PANTHER" id="PTHR37987">
    <property type="entry name" value="CHROMOSOME 9, WHOLE GENOME SHOTGUN SEQUENCE"/>
    <property type="match status" value="1"/>
</dbReference>
<feature type="domain" description="Oxo-4-hydroxy-4-carboxy-5-ureidoimidazoline decarboxylase" evidence="2">
    <location>
        <begin position="20"/>
        <end position="150"/>
    </location>
</feature>